<dbReference type="InterPro" id="IPR008181">
    <property type="entry name" value="dUTPase"/>
</dbReference>
<comment type="cofactor">
    <cofactor evidence="1 8">
        <name>Mg(2+)</name>
        <dbReference type="ChEBI" id="CHEBI:18420"/>
    </cofactor>
</comment>
<dbReference type="UniPathway" id="UPA00610">
    <property type="reaction ID" value="UER00666"/>
</dbReference>
<keyword evidence="4 8" id="KW-0378">Hydrolase</keyword>
<proteinExistence type="inferred from homology"/>
<reference evidence="11" key="1">
    <citation type="submission" date="2020-08" db="EMBL/GenBank/DDBJ databases">
        <title>Sequencing the genomes of 1000 actinobacteria strains.</title>
        <authorList>
            <person name="Klenk H.-P."/>
        </authorList>
    </citation>
    <scope>NUCLEOTIDE SEQUENCE</scope>
    <source>
        <strain evidence="11">DSM 20582</strain>
    </source>
</reference>
<feature type="binding site" evidence="8">
    <location>
        <position position="111"/>
    </location>
    <ligand>
        <name>substrate</name>
    </ligand>
</feature>
<evidence type="ECO:0000256" key="9">
    <source>
        <dbReference type="SAM" id="MobiDB-lite"/>
    </source>
</evidence>
<dbReference type="HAMAP" id="MF_00116">
    <property type="entry name" value="dUTPase_bact"/>
    <property type="match status" value="1"/>
</dbReference>
<dbReference type="GO" id="GO:0000287">
    <property type="term" value="F:magnesium ion binding"/>
    <property type="evidence" value="ECO:0007669"/>
    <property type="project" value="UniProtKB-UniRule"/>
</dbReference>
<feature type="domain" description="dUTPase-like" evidence="10">
    <location>
        <begin position="48"/>
        <end position="181"/>
    </location>
</feature>
<feature type="compositionally biased region" description="Gly residues" evidence="9">
    <location>
        <begin position="24"/>
        <end position="36"/>
    </location>
</feature>
<evidence type="ECO:0000256" key="3">
    <source>
        <dbReference type="ARBA" id="ARBA00022723"/>
    </source>
</evidence>
<feature type="region of interest" description="Disordered" evidence="9">
    <location>
        <begin position="1"/>
        <end position="40"/>
    </location>
</feature>
<dbReference type="Gene3D" id="2.70.40.10">
    <property type="match status" value="1"/>
</dbReference>
<organism evidence="11 12">
    <name type="scientific">Corynebacterium bovis DSM 20582 = CIP 54.80</name>
    <dbReference type="NCBI Taxonomy" id="927655"/>
    <lineage>
        <taxon>Bacteria</taxon>
        <taxon>Bacillati</taxon>
        <taxon>Actinomycetota</taxon>
        <taxon>Actinomycetes</taxon>
        <taxon>Mycobacteriales</taxon>
        <taxon>Corynebacteriaceae</taxon>
        <taxon>Corynebacterium</taxon>
    </lineage>
</organism>
<feature type="binding site" evidence="8">
    <location>
        <begin position="98"/>
        <end position="100"/>
    </location>
    <ligand>
        <name>substrate</name>
    </ligand>
</feature>
<dbReference type="RefSeq" id="WP_010272527.1">
    <property type="nucleotide sequence ID" value="NZ_AENJ01000333.1"/>
</dbReference>
<comment type="function">
    <text evidence="8">This enzyme is involved in nucleotide metabolism: it produces dUMP, the immediate precursor of thymidine nucleotides and it decreases the intracellular concentration of dUTP so that uracil cannot be incorporated into DNA.</text>
</comment>
<evidence type="ECO:0000256" key="4">
    <source>
        <dbReference type="ARBA" id="ARBA00022801"/>
    </source>
</evidence>
<evidence type="ECO:0000259" key="10">
    <source>
        <dbReference type="Pfam" id="PF00692"/>
    </source>
</evidence>
<evidence type="ECO:0000313" key="12">
    <source>
        <dbReference type="Proteomes" id="UP000612712"/>
    </source>
</evidence>
<dbReference type="GO" id="GO:0046081">
    <property type="term" value="P:dUTP catabolic process"/>
    <property type="evidence" value="ECO:0007669"/>
    <property type="project" value="InterPro"/>
</dbReference>
<sequence length="182" mass="18742">MNDPSPSDTVTASATTATSSAPTTGGGRGTGLGGGDEPLRVHRLDRDLPLPRRAHPGDAGIDLHSTEDLTLQPGQRELVGTGIAVALPPGTVGLVHPRSGRAWRDGLSIVNAPGTVDAGYRGEIKVCLINLDRVTPVTIARGDRIAQFLVQDVRLCEVEEVADAADLGESERGDGGHGSSGT</sequence>
<dbReference type="AlphaFoldDB" id="A0A8H9Y8Y9"/>
<dbReference type="NCBIfam" id="NF001862">
    <property type="entry name" value="PRK00601.1"/>
    <property type="match status" value="1"/>
</dbReference>
<dbReference type="Proteomes" id="UP000612712">
    <property type="component" value="Unassembled WGS sequence"/>
</dbReference>
<feature type="binding site" evidence="8">
    <location>
        <begin position="115"/>
        <end position="117"/>
    </location>
    <ligand>
        <name>substrate</name>
    </ligand>
</feature>
<evidence type="ECO:0000313" key="11">
    <source>
        <dbReference type="EMBL" id="MBB3116525.1"/>
    </source>
</evidence>
<accession>A0A8H9Y8Y9</accession>
<keyword evidence="6 8" id="KW-0546">Nucleotide metabolism</keyword>
<comment type="catalytic activity">
    <reaction evidence="7 8">
        <text>dUTP + H2O = dUMP + diphosphate + H(+)</text>
        <dbReference type="Rhea" id="RHEA:10248"/>
        <dbReference type="ChEBI" id="CHEBI:15377"/>
        <dbReference type="ChEBI" id="CHEBI:15378"/>
        <dbReference type="ChEBI" id="CHEBI:33019"/>
        <dbReference type="ChEBI" id="CHEBI:61555"/>
        <dbReference type="ChEBI" id="CHEBI:246422"/>
        <dbReference type="EC" id="3.6.1.23"/>
    </reaction>
</comment>
<keyword evidence="5 8" id="KW-0460">Magnesium</keyword>
<dbReference type="InterPro" id="IPR033704">
    <property type="entry name" value="dUTPase_trimeric"/>
</dbReference>
<dbReference type="GO" id="GO:0004170">
    <property type="term" value="F:dUTP diphosphatase activity"/>
    <property type="evidence" value="ECO:0007669"/>
    <property type="project" value="UniProtKB-UniRule"/>
</dbReference>
<gene>
    <name evidence="8" type="primary">dut</name>
    <name evidence="11" type="ORF">FHU32_001764</name>
</gene>
<keyword evidence="3 8" id="KW-0479">Metal-binding</keyword>
<comment type="pathway">
    <text evidence="8">Pyrimidine metabolism; dUMP biosynthesis; dUMP from dCTP (dUTP route): step 2/2.</text>
</comment>
<dbReference type="InterPro" id="IPR036157">
    <property type="entry name" value="dUTPase-like_sf"/>
</dbReference>
<evidence type="ECO:0000256" key="8">
    <source>
        <dbReference type="HAMAP-Rule" id="MF_00116"/>
    </source>
</evidence>
<protein>
    <recommendedName>
        <fullName evidence="8">Deoxyuridine 5'-triphosphate nucleotidohydrolase</fullName>
        <shortName evidence="8">dUTPase</shortName>
        <ecNumber evidence="8">3.6.1.23</ecNumber>
    </recommendedName>
    <alternativeName>
        <fullName evidence="8">dUTP pyrophosphatase</fullName>
    </alternativeName>
</protein>
<dbReference type="EMBL" id="JACHWT010000007">
    <property type="protein sequence ID" value="MBB3116525.1"/>
    <property type="molecule type" value="Genomic_DNA"/>
</dbReference>
<dbReference type="FunFam" id="2.70.40.10:FF:000008">
    <property type="entry name" value="Deoxyuridine 5'-triphosphate nucleotidohydrolase"/>
    <property type="match status" value="1"/>
</dbReference>
<dbReference type="InterPro" id="IPR029054">
    <property type="entry name" value="dUTPase-like"/>
</dbReference>
<evidence type="ECO:0000256" key="1">
    <source>
        <dbReference type="ARBA" id="ARBA00001946"/>
    </source>
</evidence>
<evidence type="ECO:0000256" key="5">
    <source>
        <dbReference type="ARBA" id="ARBA00022842"/>
    </source>
</evidence>
<dbReference type="PANTHER" id="PTHR11241">
    <property type="entry name" value="DEOXYURIDINE 5'-TRIPHOSPHATE NUCLEOTIDOHYDROLASE"/>
    <property type="match status" value="1"/>
</dbReference>
<dbReference type="Pfam" id="PF00692">
    <property type="entry name" value="dUTPase"/>
    <property type="match status" value="1"/>
</dbReference>
<dbReference type="CDD" id="cd07557">
    <property type="entry name" value="trimeric_dUTPase"/>
    <property type="match status" value="1"/>
</dbReference>
<comment type="caution">
    <text evidence="11">The sequence shown here is derived from an EMBL/GenBank/DDBJ whole genome shotgun (WGS) entry which is preliminary data.</text>
</comment>
<dbReference type="NCBIfam" id="TIGR00576">
    <property type="entry name" value="dut"/>
    <property type="match status" value="1"/>
</dbReference>
<feature type="compositionally biased region" description="Low complexity" evidence="9">
    <location>
        <begin position="7"/>
        <end position="23"/>
    </location>
</feature>
<dbReference type="GO" id="GO:0006226">
    <property type="term" value="P:dUMP biosynthetic process"/>
    <property type="evidence" value="ECO:0007669"/>
    <property type="project" value="UniProtKB-UniRule"/>
</dbReference>
<comment type="caution">
    <text evidence="8">Lacks conserved residue(s) required for the propagation of feature annotation.</text>
</comment>
<dbReference type="GeneID" id="60807506"/>
<evidence type="ECO:0000256" key="6">
    <source>
        <dbReference type="ARBA" id="ARBA00023080"/>
    </source>
</evidence>
<name>A0A8H9Y8Y9_9CORY</name>
<evidence type="ECO:0000256" key="7">
    <source>
        <dbReference type="ARBA" id="ARBA00047686"/>
    </source>
</evidence>
<evidence type="ECO:0000256" key="2">
    <source>
        <dbReference type="ARBA" id="ARBA00006581"/>
    </source>
</evidence>
<comment type="similarity">
    <text evidence="2 8">Belongs to the dUTPase family.</text>
</comment>
<dbReference type="PANTHER" id="PTHR11241:SF0">
    <property type="entry name" value="DEOXYURIDINE 5'-TRIPHOSPHATE NUCLEOTIDOHYDROLASE"/>
    <property type="match status" value="1"/>
</dbReference>
<dbReference type="SUPFAM" id="SSF51283">
    <property type="entry name" value="dUTPase-like"/>
    <property type="match status" value="1"/>
</dbReference>
<dbReference type="EC" id="3.6.1.23" evidence="8"/>